<feature type="domain" description="SCP" evidence="2">
    <location>
        <begin position="24"/>
        <end position="139"/>
    </location>
</feature>
<dbReference type="InterPro" id="IPR014044">
    <property type="entry name" value="CAP_dom"/>
</dbReference>
<evidence type="ECO:0000259" key="2">
    <source>
        <dbReference type="SMART" id="SM00198"/>
    </source>
</evidence>
<evidence type="ECO:0000313" key="3">
    <source>
        <dbReference type="EMBL" id="ESO00565.1"/>
    </source>
</evidence>
<proteinExistence type="predicted"/>
<dbReference type="Gene3D" id="3.40.33.10">
    <property type="entry name" value="CAP"/>
    <property type="match status" value="1"/>
</dbReference>
<evidence type="ECO:0000256" key="1">
    <source>
        <dbReference type="SAM" id="SignalP"/>
    </source>
</evidence>
<sequence>MLFPILLIATAWGGCTGDVSLSSSQVSEILFAHNNLRKNEGASDMKELKWNEKLAQMASSLVNNCIFMHDTTIPANVILPYSDVGQNLYAGTSLKVNYTSFIMEWFNEKPKYNFATKTCAAGFKCGHYTQIYREINITFEMWNLYFEGRVGEHSRSWLCTCRLSDEQIRLPWQMKVEEFEKKIPSPIFFCVAPGLFYTCKSASGLLKQLLPSFIFGFENILENINLVENTSGTSMGTIPVKARIQSDQPAKHALTHALVGFAINNWNRKIRPLLCSNF</sequence>
<dbReference type="eggNOG" id="KOG3017">
    <property type="taxonomic scope" value="Eukaryota"/>
</dbReference>
<reference evidence="3 5" key="2">
    <citation type="journal article" date="2013" name="Nature">
        <title>Insights into bilaterian evolution from three spiralian genomes.</title>
        <authorList>
            <person name="Simakov O."/>
            <person name="Marletaz F."/>
            <person name="Cho S.J."/>
            <person name="Edsinger-Gonzales E."/>
            <person name="Havlak P."/>
            <person name="Hellsten U."/>
            <person name="Kuo D.H."/>
            <person name="Larsson T."/>
            <person name="Lv J."/>
            <person name="Arendt D."/>
            <person name="Savage R."/>
            <person name="Osoegawa K."/>
            <person name="de Jong P."/>
            <person name="Grimwood J."/>
            <person name="Chapman J.A."/>
            <person name="Shapiro H."/>
            <person name="Aerts A."/>
            <person name="Otillar R.P."/>
            <person name="Terry A.Y."/>
            <person name="Boore J.L."/>
            <person name="Grigoriev I.V."/>
            <person name="Lindberg D.R."/>
            <person name="Seaver E.C."/>
            <person name="Weisblat D.A."/>
            <person name="Putnam N.H."/>
            <person name="Rokhsar D.S."/>
        </authorList>
    </citation>
    <scope>NUCLEOTIDE SEQUENCE</scope>
</reference>
<gene>
    <name evidence="4" type="primary">20205428</name>
    <name evidence="3" type="ORF">HELRODRAFT_175527</name>
</gene>
<feature type="signal peptide" evidence="1">
    <location>
        <begin position="1"/>
        <end position="17"/>
    </location>
</feature>
<reference evidence="4" key="3">
    <citation type="submission" date="2015-06" db="UniProtKB">
        <authorList>
            <consortium name="EnsemblMetazoa"/>
        </authorList>
    </citation>
    <scope>IDENTIFICATION</scope>
</reference>
<dbReference type="STRING" id="6412.T1F9C9"/>
<feature type="chain" id="PRO_5010980368" description="SCP domain-containing protein" evidence="1">
    <location>
        <begin position="18"/>
        <end position="278"/>
    </location>
</feature>
<dbReference type="RefSeq" id="XP_009021202.1">
    <property type="nucleotide sequence ID" value="XM_009022954.1"/>
</dbReference>
<dbReference type="EMBL" id="KB096900">
    <property type="protein sequence ID" value="ESO00565.1"/>
    <property type="molecule type" value="Genomic_DNA"/>
</dbReference>
<dbReference type="InParanoid" id="T1F9C9"/>
<dbReference type="AlphaFoldDB" id="T1F9C9"/>
<accession>T1F9C9</accession>
<dbReference type="EnsemblMetazoa" id="HelroT175527">
    <property type="protein sequence ID" value="HelroP175527"/>
    <property type="gene ID" value="HelroG175527"/>
</dbReference>
<reference evidence="5" key="1">
    <citation type="submission" date="2012-12" db="EMBL/GenBank/DDBJ databases">
        <authorList>
            <person name="Hellsten U."/>
            <person name="Grimwood J."/>
            <person name="Chapman J.A."/>
            <person name="Shapiro H."/>
            <person name="Aerts A."/>
            <person name="Otillar R.P."/>
            <person name="Terry A.Y."/>
            <person name="Boore J.L."/>
            <person name="Simakov O."/>
            <person name="Marletaz F."/>
            <person name="Cho S.-J."/>
            <person name="Edsinger-Gonzales E."/>
            <person name="Havlak P."/>
            <person name="Kuo D.-H."/>
            <person name="Larsson T."/>
            <person name="Lv J."/>
            <person name="Arendt D."/>
            <person name="Savage R."/>
            <person name="Osoegawa K."/>
            <person name="de Jong P."/>
            <person name="Lindberg D.R."/>
            <person name="Seaver E.C."/>
            <person name="Weisblat D.A."/>
            <person name="Putnam N.H."/>
            <person name="Grigoriev I.V."/>
            <person name="Rokhsar D.S."/>
        </authorList>
    </citation>
    <scope>NUCLEOTIDE SEQUENCE</scope>
</reference>
<dbReference type="KEGG" id="hro:HELRODRAFT_175527"/>
<dbReference type="SUPFAM" id="SSF55797">
    <property type="entry name" value="PR-1-like"/>
    <property type="match status" value="1"/>
</dbReference>
<dbReference type="InterPro" id="IPR001283">
    <property type="entry name" value="CRISP-related"/>
</dbReference>
<dbReference type="HOGENOM" id="CLU_1002132_0_0_1"/>
<evidence type="ECO:0000313" key="5">
    <source>
        <dbReference type="Proteomes" id="UP000015101"/>
    </source>
</evidence>
<evidence type="ECO:0000313" key="4">
    <source>
        <dbReference type="EnsemblMetazoa" id="HelroP175527"/>
    </source>
</evidence>
<dbReference type="EMBL" id="AMQM01005314">
    <property type="status" value="NOT_ANNOTATED_CDS"/>
    <property type="molecule type" value="Genomic_DNA"/>
</dbReference>
<dbReference type="GO" id="GO:0005615">
    <property type="term" value="C:extracellular space"/>
    <property type="evidence" value="ECO:0000318"/>
    <property type="project" value="GO_Central"/>
</dbReference>
<dbReference type="OrthoDB" id="43654at2759"/>
<dbReference type="GeneID" id="20205428"/>
<dbReference type="Proteomes" id="UP000015101">
    <property type="component" value="Unassembled WGS sequence"/>
</dbReference>
<dbReference type="SMART" id="SM00198">
    <property type="entry name" value="SCP"/>
    <property type="match status" value="1"/>
</dbReference>
<dbReference type="CTD" id="20205428"/>
<keyword evidence="5" id="KW-1185">Reference proteome</keyword>
<name>T1F9C9_HELRO</name>
<dbReference type="PANTHER" id="PTHR10334">
    <property type="entry name" value="CYSTEINE-RICH SECRETORY PROTEIN-RELATED"/>
    <property type="match status" value="1"/>
</dbReference>
<protein>
    <recommendedName>
        <fullName evidence="2">SCP domain-containing protein</fullName>
    </recommendedName>
</protein>
<dbReference type="Pfam" id="PF00188">
    <property type="entry name" value="CAP"/>
    <property type="match status" value="1"/>
</dbReference>
<dbReference type="InterPro" id="IPR035940">
    <property type="entry name" value="CAP_sf"/>
</dbReference>
<keyword evidence="1" id="KW-0732">Signal</keyword>
<organism evidence="4 5">
    <name type="scientific">Helobdella robusta</name>
    <name type="common">Californian leech</name>
    <dbReference type="NCBI Taxonomy" id="6412"/>
    <lineage>
        <taxon>Eukaryota</taxon>
        <taxon>Metazoa</taxon>
        <taxon>Spiralia</taxon>
        <taxon>Lophotrochozoa</taxon>
        <taxon>Annelida</taxon>
        <taxon>Clitellata</taxon>
        <taxon>Hirudinea</taxon>
        <taxon>Rhynchobdellida</taxon>
        <taxon>Glossiphoniidae</taxon>
        <taxon>Helobdella</taxon>
    </lineage>
</organism>